<dbReference type="InterPro" id="IPR021298">
    <property type="entry name" value="CFAP298"/>
</dbReference>
<dbReference type="PANTHER" id="PTHR13238:SF0">
    <property type="entry name" value="CILIA- AND FLAGELLA-ASSOCIATED PROTEIN 298"/>
    <property type="match status" value="1"/>
</dbReference>
<dbReference type="PANTHER" id="PTHR13238">
    <property type="entry name" value="PROTEIN C21ORF59"/>
    <property type="match status" value="1"/>
</dbReference>
<evidence type="ECO:0000256" key="1">
    <source>
        <dbReference type="ARBA" id="ARBA00009619"/>
    </source>
</evidence>
<dbReference type="GO" id="GO:0003352">
    <property type="term" value="P:regulation of cilium movement"/>
    <property type="evidence" value="ECO:0007669"/>
    <property type="project" value="InterPro"/>
</dbReference>
<dbReference type="Pfam" id="PF11069">
    <property type="entry name" value="CFAP298"/>
    <property type="match status" value="1"/>
</dbReference>
<protein>
    <recommendedName>
        <fullName evidence="4">Cilia- and flagella-associated protein 298</fullName>
    </recommendedName>
</protein>
<gene>
    <name evidence="2" type="ORF">GEV33_004725</name>
</gene>
<evidence type="ECO:0008006" key="4">
    <source>
        <dbReference type="Google" id="ProtNLM"/>
    </source>
</evidence>
<comment type="caution">
    <text evidence="2">The sequence shown here is derived from an EMBL/GenBank/DDBJ whole genome shotgun (WGS) entry which is preliminary data.</text>
</comment>
<dbReference type="Proteomes" id="UP000719412">
    <property type="component" value="Unassembled WGS sequence"/>
</dbReference>
<evidence type="ECO:0000313" key="3">
    <source>
        <dbReference type="Proteomes" id="UP000719412"/>
    </source>
</evidence>
<comment type="similarity">
    <text evidence="1">Belongs to the CFAP298 family.</text>
</comment>
<dbReference type="AlphaFoldDB" id="A0A8J6LFE2"/>
<keyword evidence="3" id="KW-1185">Reference proteome</keyword>
<proteinExistence type="inferred from homology"/>
<reference evidence="2" key="1">
    <citation type="journal article" date="2020" name="J Insects Food Feed">
        <title>The yellow mealworm (Tenebrio molitor) genome: a resource for the emerging insects as food and feed industry.</title>
        <authorList>
            <person name="Eriksson T."/>
            <person name="Andere A."/>
            <person name="Kelstrup H."/>
            <person name="Emery V."/>
            <person name="Picard C."/>
        </authorList>
    </citation>
    <scope>NUCLEOTIDE SEQUENCE</scope>
    <source>
        <strain evidence="2">Stoneville</strain>
        <tissue evidence="2">Whole head</tissue>
    </source>
</reference>
<accession>A0A8J6LFE2</accession>
<organism evidence="2 3">
    <name type="scientific">Tenebrio molitor</name>
    <name type="common">Yellow mealworm beetle</name>
    <dbReference type="NCBI Taxonomy" id="7067"/>
    <lineage>
        <taxon>Eukaryota</taxon>
        <taxon>Metazoa</taxon>
        <taxon>Ecdysozoa</taxon>
        <taxon>Arthropoda</taxon>
        <taxon>Hexapoda</taxon>
        <taxon>Insecta</taxon>
        <taxon>Pterygota</taxon>
        <taxon>Neoptera</taxon>
        <taxon>Endopterygota</taxon>
        <taxon>Coleoptera</taxon>
        <taxon>Polyphaga</taxon>
        <taxon>Cucujiformia</taxon>
        <taxon>Tenebrionidae</taxon>
        <taxon>Tenebrio</taxon>
    </lineage>
</organism>
<name>A0A8J6LFE2_TENMO</name>
<reference evidence="2" key="2">
    <citation type="submission" date="2021-08" db="EMBL/GenBank/DDBJ databases">
        <authorList>
            <person name="Eriksson T."/>
        </authorList>
    </citation>
    <scope>NUCLEOTIDE SEQUENCE</scope>
    <source>
        <strain evidence="2">Stoneville</strain>
        <tissue evidence="2">Whole head</tissue>
    </source>
</reference>
<evidence type="ECO:0000313" key="2">
    <source>
        <dbReference type="EMBL" id="KAH0818062.1"/>
    </source>
</evidence>
<dbReference type="EMBL" id="JABDTM020018393">
    <property type="protein sequence ID" value="KAH0818062.1"/>
    <property type="molecule type" value="Genomic_DNA"/>
</dbReference>
<sequence>MVILRVKHNDQDQFLFETNLQASVEEVATKVTSIYNGRLKVHRICSEMEELAKYGTLYPPEILGLTPEQVDDMKLTDSWGEKCIPSGGFTVVKDPIGRRNGKQPRKEMQDVLNKAVKEAKDMISKNLVLQHKSLDMKVVREAINLLKGATLIVYPMKLPPHDVIRMEFENIEDLSGTQASLEVIDPATAQLWFCGKEMYREGKLLGDYVGKIENCKVIVKLTKRGQGPPAREPIMNEQQRKEFMMQAYKRQEELKKLEMDEDDSYFNSQWADSSNLKRTFHGLQNISWRPGK</sequence>